<proteinExistence type="predicted"/>
<evidence type="ECO:0000259" key="1">
    <source>
        <dbReference type="Pfam" id="PF01844"/>
    </source>
</evidence>
<comment type="caution">
    <text evidence="2">The sequence shown here is derived from an EMBL/GenBank/DDBJ whole genome shotgun (WGS) entry which is preliminary data.</text>
</comment>
<dbReference type="GO" id="GO:0004519">
    <property type="term" value="F:endonuclease activity"/>
    <property type="evidence" value="ECO:0007669"/>
    <property type="project" value="InterPro"/>
</dbReference>
<dbReference type="Pfam" id="PF01844">
    <property type="entry name" value="HNH"/>
    <property type="match status" value="1"/>
</dbReference>
<dbReference type="GO" id="GO:0003676">
    <property type="term" value="F:nucleic acid binding"/>
    <property type="evidence" value="ECO:0007669"/>
    <property type="project" value="InterPro"/>
</dbReference>
<dbReference type="RefSeq" id="WP_128768838.1">
    <property type="nucleotide sequence ID" value="NZ_RXOC01000004.1"/>
</dbReference>
<organism evidence="2 3">
    <name type="scientific">Arcticibacter tournemirensis</name>
    <dbReference type="NCBI Taxonomy" id="699437"/>
    <lineage>
        <taxon>Bacteria</taxon>
        <taxon>Pseudomonadati</taxon>
        <taxon>Bacteroidota</taxon>
        <taxon>Sphingobacteriia</taxon>
        <taxon>Sphingobacteriales</taxon>
        <taxon>Sphingobacteriaceae</taxon>
        <taxon>Arcticibacter</taxon>
    </lineage>
</organism>
<dbReference type="AlphaFoldDB" id="A0A4Q0MBT4"/>
<accession>A0A4Q0MBT4</accession>
<protein>
    <recommendedName>
        <fullName evidence="1">HNH domain-containing protein</fullName>
    </recommendedName>
</protein>
<dbReference type="InterPro" id="IPR002711">
    <property type="entry name" value="HNH"/>
</dbReference>
<sequence>MRYVDKSSNVGLIREAELRLKLVRHYNQDDKVREIIRVLYSGCCSFCGSSPEISSFFQIEHFYPKKNKSYRKYAKDIRNLHYCCQRCNTLKGAKTHSNIFSPNFYLSGADWLCSNSKKIESELFFFGHLLYSRNLNYASIDRGEQTIRLFNLNNANDSGRSNRQSLVEARLRVFATVYNLLEALYDLLSNYAPANNNAIQMIFLIVIGYTNQTSAFHTMVVQNFGDDIFRLLYVFNRVRI</sequence>
<name>A0A4Q0MBT4_9SPHI</name>
<feature type="domain" description="HNH" evidence="1">
    <location>
        <begin position="44"/>
        <end position="93"/>
    </location>
</feature>
<evidence type="ECO:0000313" key="3">
    <source>
        <dbReference type="Proteomes" id="UP000290848"/>
    </source>
</evidence>
<dbReference type="EMBL" id="RXOC01000004">
    <property type="protein sequence ID" value="RXF70533.1"/>
    <property type="molecule type" value="Genomic_DNA"/>
</dbReference>
<evidence type="ECO:0000313" key="2">
    <source>
        <dbReference type="EMBL" id="RXF70533.1"/>
    </source>
</evidence>
<dbReference type="GO" id="GO:0008270">
    <property type="term" value="F:zinc ion binding"/>
    <property type="evidence" value="ECO:0007669"/>
    <property type="project" value="InterPro"/>
</dbReference>
<dbReference type="Gene3D" id="1.10.30.50">
    <property type="match status" value="1"/>
</dbReference>
<gene>
    <name evidence="2" type="ORF">EKH83_07775</name>
</gene>
<reference evidence="2 3" key="1">
    <citation type="submission" date="2018-12" db="EMBL/GenBank/DDBJ databases">
        <title>The Draft Genome Sequence of the Soil Bacterium Pedobacter tournemirensis R1.</title>
        <authorList>
            <person name="He J."/>
        </authorList>
    </citation>
    <scope>NUCLEOTIDE SEQUENCE [LARGE SCALE GENOMIC DNA]</scope>
    <source>
        <strain evidence="2 3">R1</strain>
    </source>
</reference>
<dbReference type="Proteomes" id="UP000290848">
    <property type="component" value="Unassembled WGS sequence"/>
</dbReference>